<comment type="caution">
    <text evidence="1">The sequence shown here is derived from an EMBL/GenBank/DDBJ whole genome shotgun (WGS) entry which is preliminary data.</text>
</comment>
<dbReference type="InterPro" id="IPR016024">
    <property type="entry name" value="ARM-type_fold"/>
</dbReference>
<gene>
    <name evidence="1" type="ORF">FCC1311_061732</name>
</gene>
<dbReference type="AlphaFoldDB" id="A0A2R5GMU7"/>
<dbReference type="OrthoDB" id="10250600at2759"/>
<dbReference type="PANTHER" id="PTHR13554:SF10">
    <property type="entry name" value="26S PROTEASOME NON-ATPASE REGULATORY SUBUNIT 5"/>
    <property type="match status" value="1"/>
</dbReference>
<dbReference type="EMBL" id="BEYU01000068">
    <property type="protein sequence ID" value="GBG29953.1"/>
    <property type="molecule type" value="Genomic_DNA"/>
</dbReference>
<dbReference type="InterPro" id="IPR011989">
    <property type="entry name" value="ARM-like"/>
</dbReference>
<dbReference type="InParanoid" id="A0A2R5GMU7"/>
<keyword evidence="2" id="KW-1185">Reference proteome</keyword>
<dbReference type="Gene3D" id="1.25.10.10">
    <property type="entry name" value="Leucine-rich Repeat Variant"/>
    <property type="match status" value="1"/>
</dbReference>
<dbReference type="GO" id="GO:0005829">
    <property type="term" value="C:cytosol"/>
    <property type="evidence" value="ECO:0007669"/>
    <property type="project" value="TreeGrafter"/>
</dbReference>
<organism evidence="1 2">
    <name type="scientific">Hondaea fermentalgiana</name>
    <dbReference type="NCBI Taxonomy" id="2315210"/>
    <lineage>
        <taxon>Eukaryota</taxon>
        <taxon>Sar</taxon>
        <taxon>Stramenopiles</taxon>
        <taxon>Bigyra</taxon>
        <taxon>Labyrinthulomycetes</taxon>
        <taxon>Thraustochytrida</taxon>
        <taxon>Thraustochytriidae</taxon>
        <taxon>Hondaea</taxon>
    </lineage>
</organism>
<accession>A0A2R5GMU7</accession>
<dbReference type="InterPro" id="IPR019538">
    <property type="entry name" value="PSMD5"/>
</dbReference>
<dbReference type="SUPFAM" id="SSF48371">
    <property type="entry name" value="ARM repeat"/>
    <property type="match status" value="1"/>
</dbReference>
<dbReference type="Proteomes" id="UP000241890">
    <property type="component" value="Unassembled WGS sequence"/>
</dbReference>
<dbReference type="PANTHER" id="PTHR13554">
    <property type="entry name" value="26S PROTEASOME NON-ATPASE REGULATORY SUBUNIT 5-RELATED"/>
    <property type="match status" value="1"/>
</dbReference>
<proteinExistence type="predicted"/>
<evidence type="ECO:0000313" key="1">
    <source>
        <dbReference type="EMBL" id="GBG29953.1"/>
    </source>
</evidence>
<evidence type="ECO:0000313" key="2">
    <source>
        <dbReference type="Proteomes" id="UP000241890"/>
    </source>
</evidence>
<reference evidence="1 2" key="1">
    <citation type="submission" date="2017-12" db="EMBL/GenBank/DDBJ databases">
        <title>Sequencing, de novo assembly and annotation of complete genome of a new Thraustochytrid species, strain FCC1311.</title>
        <authorList>
            <person name="Sedici K."/>
            <person name="Godart F."/>
            <person name="Aiese Cigliano R."/>
            <person name="Sanseverino W."/>
            <person name="Barakat M."/>
            <person name="Ortet P."/>
            <person name="Marechal E."/>
            <person name="Cagnac O."/>
            <person name="Amato A."/>
        </authorList>
    </citation>
    <scope>NUCLEOTIDE SEQUENCE [LARGE SCALE GENOMIC DNA]</scope>
</reference>
<dbReference type="GO" id="GO:0043248">
    <property type="term" value="P:proteasome assembly"/>
    <property type="evidence" value="ECO:0007669"/>
    <property type="project" value="InterPro"/>
</dbReference>
<dbReference type="Pfam" id="PF10508">
    <property type="entry name" value="Proteasom_PSMB"/>
    <property type="match status" value="1"/>
</dbReference>
<evidence type="ECO:0008006" key="3">
    <source>
        <dbReference type="Google" id="ProtNLM"/>
    </source>
</evidence>
<sequence length="574" mass="61284">MAAIANQDVWARVEAFGDVCRSVGSFGYGPGWDDEASKFLDEVPLDKVLSLLQEVSEAGDWTRVDLVSDVLRHVLRSTAGTEATKQAHLVPSLAQGLRHPKVEVRKLAAHQIRRISVDAFETRGDRVTLCEGLVGSLRDVDTGVGVEVTEALAAHADSERDVVLDLLSEMDQVEGPADIAHASITELRVLYLVARVSAKDEAALEACMEKELLTPLLDIVRGDDVLMQINALRLVPLISATSAGLAVLQETKIVDQLAKLAGLAGDDGAQPDPMLGDEALRVMSQLSARTLSDGDEEGAGALSQTFLRAMAARLGALPSPGSPVALATMEMLGAFAGAQPPRSVHAVVETWSTDVLGPWMEIAAASADPGKAAGLSSIAMALRGGALLDRASANEVSLQYQSADDVAFSALVESSTIQPTQSEREEAAELNWALFLAYGRALRQRTRSDVPDPRAPADVVGLLVHKLGEPLDEQRCGIFALLRIVALQASSWGLRAIYGAGAEVERQFLDRSLAMSKQAKEWRFAFLEAVHESPFRDQVLGEARLAMLRSFLKRGPFRGPASGPAPEISLGEAA</sequence>
<protein>
    <recommendedName>
        <fullName evidence="3">26S proteasome non-ATPase regulatory subunit 5</fullName>
    </recommendedName>
</protein>
<name>A0A2R5GMU7_9STRA</name>